<gene>
    <name evidence="2" type="ORF">A2639_00385</name>
</gene>
<dbReference type="InterPro" id="IPR023577">
    <property type="entry name" value="CYTH_domain"/>
</dbReference>
<feature type="domain" description="CYTH" evidence="1">
    <location>
        <begin position="1"/>
        <end position="180"/>
    </location>
</feature>
<dbReference type="SMART" id="SM01118">
    <property type="entry name" value="CYTH"/>
    <property type="match status" value="1"/>
</dbReference>
<dbReference type="InterPro" id="IPR039582">
    <property type="entry name" value="THTPA"/>
</dbReference>
<dbReference type="EMBL" id="MHOL01000013">
    <property type="protein sequence ID" value="OGZ62789.1"/>
    <property type="molecule type" value="Genomic_DNA"/>
</dbReference>
<dbReference type="Pfam" id="PF01928">
    <property type="entry name" value="CYTH"/>
    <property type="match status" value="1"/>
</dbReference>
<comment type="caution">
    <text evidence="2">The sequence shown here is derived from an EMBL/GenBank/DDBJ whole genome shotgun (WGS) entry which is preliminary data.</text>
</comment>
<evidence type="ECO:0000313" key="2">
    <source>
        <dbReference type="EMBL" id="OGZ62789.1"/>
    </source>
</evidence>
<dbReference type="PROSITE" id="PS51707">
    <property type="entry name" value="CYTH"/>
    <property type="match status" value="1"/>
</dbReference>
<proteinExistence type="predicted"/>
<dbReference type="Gene3D" id="2.40.320.10">
    <property type="entry name" value="Hypothetical Protein Pfu-838710-001"/>
    <property type="match status" value="1"/>
</dbReference>
<dbReference type="AlphaFoldDB" id="A0A1G2HK41"/>
<dbReference type="GO" id="GO:0000287">
    <property type="term" value="F:magnesium ion binding"/>
    <property type="evidence" value="ECO:0007669"/>
    <property type="project" value="TreeGrafter"/>
</dbReference>
<dbReference type="GO" id="GO:0050333">
    <property type="term" value="F:thiamine triphosphate phosphatase activity"/>
    <property type="evidence" value="ECO:0007669"/>
    <property type="project" value="InterPro"/>
</dbReference>
<evidence type="ECO:0000313" key="3">
    <source>
        <dbReference type="Proteomes" id="UP000178991"/>
    </source>
</evidence>
<dbReference type="PANTHER" id="PTHR14586">
    <property type="entry name" value="THIAMINE-TRIPHOSPHATASE"/>
    <property type="match status" value="1"/>
</dbReference>
<dbReference type="Proteomes" id="UP000178991">
    <property type="component" value="Unassembled WGS sequence"/>
</dbReference>
<accession>A0A1G2HK41</accession>
<dbReference type="PANTHER" id="PTHR14586:SF1">
    <property type="entry name" value="THIAMINE-TRIPHOSPHATASE"/>
    <property type="match status" value="1"/>
</dbReference>
<dbReference type="SUPFAM" id="SSF55154">
    <property type="entry name" value="CYTH-like phosphatases"/>
    <property type="match status" value="1"/>
</dbReference>
<dbReference type="InterPro" id="IPR033469">
    <property type="entry name" value="CYTH-like_dom_sf"/>
</dbReference>
<sequence>MIEVEKKFILNTEQEKSLIEGADFLGEKKFTDIYYDDEDFSLTKKDLWLRNREGRFELKIPMNESIEKRISDQYRELESDEEILKYFNAEGTLSVEDFLAKKKYKPFCILKTVRKKYKKEEFNIDLDSTDFGYTLAEIEHMITDQSKIEETIDAIIEFAKRHNIISTEYIRGKVTEYLRRNNPTHFQALIDAKVIK</sequence>
<evidence type="ECO:0000259" key="1">
    <source>
        <dbReference type="PROSITE" id="PS51707"/>
    </source>
</evidence>
<name>A0A1G2HK41_9BACT</name>
<dbReference type="GO" id="GO:0042357">
    <property type="term" value="P:thiamine diphosphate metabolic process"/>
    <property type="evidence" value="ECO:0007669"/>
    <property type="project" value="TreeGrafter"/>
</dbReference>
<organism evidence="2 3">
    <name type="scientific">Candidatus Staskawiczbacteria bacterium RIFCSPHIGHO2_01_FULL_34_27</name>
    <dbReference type="NCBI Taxonomy" id="1802199"/>
    <lineage>
        <taxon>Bacteria</taxon>
        <taxon>Candidatus Staskawicziibacteriota</taxon>
    </lineage>
</organism>
<reference evidence="2 3" key="1">
    <citation type="journal article" date="2016" name="Nat. Commun.">
        <title>Thousands of microbial genomes shed light on interconnected biogeochemical processes in an aquifer system.</title>
        <authorList>
            <person name="Anantharaman K."/>
            <person name="Brown C.T."/>
            <person name="Hug L.A."/>
            <person name="Sharon I."/>
            <person name="Castelle C.J."/>
            <person name="Probst A.J."/>
            <person name="Thomas B.C."/>
            <person name="Singh A."/>
            <person name="Wilkins M.J."/>
            <person name="Karaoz U."/>
            <person name="Brodie E.L."/>
            <person name="Williams K.H."/>
            <person name="Hubbard S.S."/>
            <person name="Banfield J.F."/>
        </authorList>
    </citation>
    <scope>NUCLEOTIDE SEQUENCE [LARGE SCALE GENOMIC DNA]</scope>
</reference>
<protein>
    <recommendedName>
        <fullName evidence="1">CYTH domain-containing protein</fullName>
    </recommendedName>
</protein>